<protein>
    <submittedName>
        <fullName evidence="1">Uncharacterized protein</fullName>
    </submittedName>
</protein>
<accession>A0ABN7AGH5</accession>
<dbReference type="EMBL" id="AP028910">
    <property type="protein sequence ID" value="BES91376.1"/>
    <property type="molecule type" value="Genomic_DNA"/>
</dbReference>
<gene>
    <name evidence="1" type="ORF">NTJ_04185</name>
</gene>
<organism evidence="1 2">
    <name type="scientific">Nesidiocoris tenuis</name>
    <dbReference type="NCBI Taxonomy" id="355587"/>
    <lineage>
        <taxon>Eukaryota</taxon>
        <taxon>Metazoa</taxon>
        <taxon>Ecdysozoa</taxon>
        <taxon>Arthropoda</taxon>
        <taxon>Hexapoda</taxon>
        <taxon>Insecta</taxon>
        <taxon>Pterygota</taxon>
        <taxon>Neoptera</taxon>
        <taxon>Paraneoptera</taxon>
        <taxon>Hemiptera</taxon>
        <taxon>Heteroptera</taxon>
        <taxon>Panheteroptera</taxon>
        <taxon>Cimicomorpha</taxon>
        <taxon>Miridae</taxon>
        <taxon>Dicyphina</taxon>
        <taxon>Nesidiocoris</taxon>
    </lineage>
</organism>
<reference evidence="1 2" key="1">
    <citation type="submission" date="2023-09" db="EMBL/GenBank/DDBJ databases">
        <title>Nesidiocoris tenuis whole genome shotgun sequence.</title>
        <authorList>
            <person name="Shibata T."/>
            <person name="Shimoda M."/>
            <person name="Kobayashi T."/>
            <person name="Uehara T."/>
        </authorList>
    </citation>
    <scope>NUCLEOTIDE SEQUENCE [LARGE SCALE GENOMIC DNA]</scope>
    <source>
        <strain evidence="1 2">Japan</strain>
    </source>
</reference>
<keyword evidence="2" id="KW-1185">Reference proteome</keyword>
<sequence length="107" mass="11926">MYDDLAGAWTGWRRPGRTLSSLTRQCQPLSGVVISYRRGPPPLRVGRDGDSQARRTGRSAVALFRRRDAISIGFERNNVRKSIGERGRAGVLRLHLEADGFLCGMLE</sequence>
<evidence type="ECO:0000313" key="1">
    <source>
        <dbReference type="EMBL" id="BES91376.1"/>
    </source>
</evidence>
<evidence type="ECO:0000313" key="2">
    <source>
        <dbReference type="Proteomes" id="UP001307889"/>
    </source>
</evidence>
<proteinExistence type="predicted"/>
<dbReference type="Proteomes" id="UP001307889">
    <property type="component" value="Chromosome 2"/>
</dbReference>
<name>A0ABN7AGH5_9HEMI</name>